<gene>
    <name evidence="1" type="ORF">C2R22_16740</name>
</gene>
<evidence type="ECO:0000313" key="1">
    <source>
        <dbReference type="EMBL" id="AUV83089.1"/>
    </source>
</evidence>
<dbReference type="InterPro" id="IPR043927">
    <property type="entry name" value="DUF5778"/>
</dbReference>
<dbReference type="RefSeq" id="WP_103426778.1">
    <property type="nucleotide sequence ID" value="NZ_CP026309.1"/>
</dbReference>
<dbReference type="KEGG" id="srub:C2R22_16740"/>
<dbReference type="OrthoDB" id="337273at2157"/>
<name>A0A2I8VPP5_9EURY</name>
<organism evidence="1 2">
    <name type="scientific">Salinigranum rubrum</name>
    <dbReference type="NCBI Taxonomy" id="755307"/>
    <lineage>
        <taxon>Archaea</taxon>
        <taxon>Methanobacteriati</taxon>
        <taxon>Methanobacteriota</taxon>
        <taxon>Stenosarchaea group</taxon>
        <taxon>Halobacteria</taxon>
        <taxon>Halobacteriales</taxon>
        <taxon>Haloferacaceae</taxon>
        <taxon>Salinigranum</taxon>
    </lineage>
</organism>
<dbReference type="Pfam" id="PF19090">
    <property type="entry name" value="DUF5778"/>
    <property type="match status" value="1"/>
</dbReference>
<sequence length="135" mass="15220">MADVYDEDLYRRTRALIEPGDIELVGLIVHTALGGDEDLEMHELTVELNEIIADHAGKGESYIYAGNDTTEFASNQFQGLTLEDDAFVWECQQLLREGTFDLVFYYEADIDQAAVVDAVETLEHVDRATTVRDDE</sequence>
<evidence type="ECO:0000313" key="2">
    <source>
        <dbReference type="Proteomes" id="UP000236584"/>
    </source>
</evidence>
<keyword evidence="2" id="KW-1185">Reference proteome</keyword>
<accession>A0A2I8VPP5</accession>
<protein>
    <submittedName>
        <fullName evidence="1">Uncharacterized protein</fullName>
    </submittedName>
</protein>
<reference evidence="1 2" key="1">
    <citation type="submission" date="2018-01" db="EMBL/GenBank/DDBJ databases">
        <title>Complete genome sequence of Salinigranum rubrum GX10T, an extremely halophilic archaeon isolated from a marine solar saltern.</title>
        <authorList>
            <person name="Han S."/>
        </authorList>
    </citation>
    <scope>NUCLEOTIDE SEQUENCE [LARGE SCALE GENOMIC DNA]</scope>
    <source>
        <strain evidence="1 2">GX10</strain>
    </source>
</reference>
<dbReference type="GeneID" id="35593774"/>
<dbReference type="AlphaFoldDB" id="A0A2I8VPP5"/>
<proteinExistence type="predicted"/>
<dbReference type="Proteomes" id="UP000236584">
    <property type="component" value="Chromosome"/>
</dbReference>
<dbReference type="EMBL" id="CP026309">
    <property type="protein sequence ID" value="AUV83089.1"/>
    <property type="molecule type" value="Genomic_DNA"/>
</dbReference>